<comment type="caution">
    <text evidence="2">The sequence shown here is derived from an EMBL/GenBank/DDBJ whole genome shotgun (WGS) entry which is preliminary data.</text>
</comment>
<dbReference type="Pfam" id="PF08486">
    <property type="entry name" value="SpoIID"/>
    <property type="match status" value="1"/>
</dbReference>
<evidence type="ECO:0000313" key="3">
    <source>
        <dbReference type="Proteomes" id="UP000250642"/>
    </source>
</evidence>
<dbReference type="GO" id="GO:0030435">
    <property type="term" value="P:sporulation resulting in formation of a cellular spore"/>
    <property type="evidence" value="ECO:0007669"/>
    <property type="project" value="InterPro"/>
</dbReference>
<accession>A0A329QRS4</accession>
<evidence type="ECO:0000259" key="1">
    <source>
        <dbReference type="PROSITE" id="PS51724"/>
    </source>
</evidence>
<dbReference type="NCBIfam" id="TIGR02669">
    <property type="entry name" value="SpoIID_LytB"/>
    <property type="match status" value="1"/>
</dbReference>
<dbReference type="PROSITE" id="PS51257">
    <property type="entry name" value="PROKAR_LIPOPROTEIN"/>
    <property type="match status" value="1"/>
</dbReference>
<name>A0A329QRS4_9BACL</name>
<dbReference type="InterPro" id="IPR013693">
    <property type="entry name" value="SpoIID/LytB_N"/>
</dbReference>
<evidence type="ECO:0000313" key="2">
    <source>
        <dbReference type="EMBL" id="RAW14913.1"/>
    </source>
</evidence>
<feature type="domain" description="SPOR" evidence="1">
    <location>
        <begin position="171"/>
        <end position="251"/>
    </location>
</feature>
<dbReference type="Proteomes" id="UP000250642">
    <property type="component" value="Unassembled WGS sequence"/>
</dbReference>
<protein>
    <submittedName>
        <fullName evidence="2">Sporulation protein</fullName>
    </submittedName>
</protein>
<dbReference type="GO" id="GO:0030288">
    <property type="term" value="C:outer membrane-bounded periplasmic space"/>
    <property type="evidence" value="ECO:0007669"/>
    <property type="project" value="TreeGrafter"/>
</dbReference>
<dbReference type="PROSITE" id="PS51724">
    <property type="entry name" value="SPOR"/>
    <property type="match status" value="1"/>
</dbReference>
<dbReference type="AlphaFoldDB" id="A0A329QRS4"/>
<dbReference type="InterPro" id="IPR007730">
    <property type="entry name" value="SPOR-like_dom"/>
</dbReference>
<organism evidence="2 3">
    <name type="scientific">Paenibacillus taichungensis</name>
    <dbReference type="NCBI Taxonomy" id="484184"/>
    <lineage>
        <taxon>Bacteria</taxon>
        <taxon>Bacillati</taxon>
        <taxon>Bacillota</taxon>
        <taxon>Bacilli</taxon>
        <taxon>Bacillales</taxon>
        <taxon>Paenibacillaceae</taxon>
        <taxon>Paenibacillus</taxon>
    </lineage>
</organism>
<sequence length="701" mass="72810">MERRLIVGKATQTKKWSRRLKVLAAALLTVGCLQVPVYAAEGDGQMIRVAMFANLGSTYKSTTPLITLESSGKWNIGSESGASITLPAGQIRFSADGFRVKVLETADFKTAAAASKLLQATSDKPLLFTTSLNGKSTYQLYTGNYATEALAGQAVARVQKVAAAQLGGQKPAVTGSKRLSAGVYSSLQEAEAAQASLSSAGVTSYTVLQLDGGSQGYAVWVGEASSDADLSAFKKNVEASVPGVSLSPVNSNSAALIIRQDAGLSTDTLKTAPHYTIAGSEAKAFVQGDGSGIKVVERSGRTYRGDMEISIVSGDLALVNVVPLEQYLYSVVGAEVYSSWPAEALKVQAVAARSYALQQGDRFKIANVVDTTLSQAYNGMGSENDKVSSAVDATSGEVIKSDGKIVEAVFSSNAGGQTAHPSEVWNGGVGVFSNVDSPGDTSVQAGLQTWYHVLLSTGVSGYIREDNVKELTTKTDAGLAKVTVTAQNTNVRPVPLIQSNVDPVAKMNPGNEAVVLAKVPQSNDYAWVRGPFTSAQLVKTLQGKTTSAVPSSISTLEVTKRGPSGRALEVTANGQPMTVKYADSYRSALGGLPSTLFDIAGTGSYTVLGADGKTASKTGSQGAAVLSASGTGTSSSNALVVMSGDGQARAVTQGQSFMIIGQGNGHGLGLSQWGAKGMADEGYDYQAILKHYYQNVTIVKE</sequence>
<dbReference type="GO" id="GO:0042834">
    <property type="term" value="F:peptidoglycan binding"/>
    <property type="evidence" value="ECO:0007669"/>
    <property type="project" value="InterPro"/>
</dbReference>
<proteinExistence type="predicted"/>
<reference evidence="2 3" key="1">
    <citation type="submission" date="2018-04" db="EMBL/GenBank/DDBJ databases">
        <title>Paenibacillus taichungensis Genome sequencing and assembly.</title>
        <authorList>
            <person name="Xu J."/>
            <person name="Rensing C."/>
            <person name="Mazhar H.S."/>
        </authorList>
    </citation>
    <scope>NUCLEOTIDE SEQUENCE [LARGE SCALE GENOMIC DNA]</scope>
    <source>
        <strain evidence="2 3">NC1</strain>
    </source>
</reference>
<dbReference type="PANTHER" id="PTHR30032">
    <property type="entry name" value="N-ACETYLMURAMOYL-L-ALANINE AMIDASE-RELATED"/>
    <property type="match status" value="1"/>
</dbReference>
<gene>
    <name evidence="2" type="ORF">DC345_12695</name>
</gene>
<dbReference type="InterPro" id="IPR051922">
    <property type="entry name" value="Bact_Sporulation_Assoc"/>
</dbReference>
<dbReference type="RefSeq" id="WP_113053416.1">
    <property type="nucleotide sequence ID" value="NZ_QEVW01000008.1"/>
</dbReference>
<dbReference type="EMBL" id="QEVW01000008">
    <property type="protein sequence ID" value="RAW14913.1"/>
    <property type="molecule type" value="Genomic_DNA"/>
</dbReference>
<dbReference type="PANTHER" id="PTHR30032:SF4">
    <property type="entry name" value="AMIDASE ENHANCER"/>
    <property type="match status" value="1"/>
</dbReference>
<dbReference type="InterPro" id="IPR013486">
    <property type="entry name" value="SpoIID/LytB"/>
</dbReference>